<sequence length="407" mass="43442">MPARPEPPAPPIGRWGKIWRVAFVLIVGLVAWVSTATSLSSDTMEVRHLWALIGDPVLGVVAGILTVWRRRWPQRIALAVTLIGVVSSSAGGAGILTLASVAARRQWRELAWLAPLNVAGGLAVERIYPSTPENETPWPVMLILLLLIVAVVIAVGYAVGGRRELAWERVESAELDAQRRAAQAAAAERTRIAREMHDVLAHRISLVAMHAGALNYRTDLSPEQMGDALGTIETNAHQALADLREVLGVLREPRSLDTDAAPEPPQPEISALPALIAEAEALGSRVTFSDETTGAVPSGLGRTAYRVVQEALTNARKHAPGAVVRVRLAGSPIAGLQIEVRNPRSLQDLDHALPKSGLGLLGLQERVALAGGRLDHGQTADGGYAVTAWLPWPNAPTDTEATSRRSA</sequence>
<keyword evidence="7" id="KW-0067">ATP-binding</keyword>
<feature type="transmembrane region" description="Helical" evidence="9">
    <location>
        <begin position="18"/>
        <end position="37"/>
    </location>
</feature>
<evidence type="ECO:0000256" key="9">
    <source>
        <dbReference type="SAM" id="Phobius"/>
    </source>
</evidence>
<dbReference type="PANTHER" id="PTHR24421">
    <property type="entry name" value="NITRATE/NITRITE SENSOR PROTEIN NARX-RELATED"/>
    <property type="match status" value="1"/>
</dbReference>
<dbReference type="EMBL" id="CAJA01000056">
    <property type="protein sequence ID" value="CCH72258.1"/>
    <property type="molecule type" value="Genomic_DNA"/>
</dbReference>
<gene>
    <name evidence="12" type="ORF">BN11_1490002</name>
</gene>
<reference evidence="12 13" key="1">
    <citation type="journal article" date="2013" name="ISME J.">
        <title>A metabolic model for members of the genus Tetrasphaera involved in enhanced biological phosphorus removal.</title>
        <authorList>
            <person name="Kristiansen R."/>
            <person name="Nguyen H.T.T."/>
            <person name="Saunders A.M."/>
            <person name="Nielsen J.L."/>
            <person name="Wimmer R."/>
            <person name="Le V.Q."/>
            <person name="McIlroy S.J."/>
            <person name="Petrovski S."/>
            <person name="Seviour R.J."/>
            <person name="Calteau A."/>
            <person name="Nielsen K.L."/>
            <person name="Nielsen P.H."/>
        </authorList>
    </citation>
    <scope>NUCLEOTIDE SEQUENCE [LARGE SCALE GENOMIC DNA]</scope>
    <source>
        <strain evidence="12 13">Ben110</strain>
    </source>
</reference>
<evidence type="ECO:0000256" key="7">
    <source>
        <dbReference type="ARBA" id="ARBA00022840"/>
    </source>
</evidence>
<feature type="transmembrane region" description="Helical" evidence="9">
    <location>
        <begin position="140"/>
        <end position="159"/>
    </location>
</feature>
<dbReference type="SUPFAM" id="SSF55874">
    <property type="entry name" value="ATPase domain of HSP90 chaperone/DNA topoisomerase II/histidine kinase"/>
    <property type="match status" value="1"/>
</dbReference>
<evidence type="ECO:0000256" key="2">
    <source>
        <dbReference type="ARBA" id="ARBA00012438"/>
    </source>
</evidence>
<dbReference type="Gene3D" id="3.30.565.10">
    <property type="entry name" value="Histidine kinase-like ATPase, C-terminal domain"/>
    <property type="match status" value="1"/>
</dbReference>
<proteinExistence type="predicted"/>
<evidence type="ECO:0000259" key="11">
    <source>
        <dbReference type="Pfam" id="PF07730"/>
    </source>
</evidence>
<keyword evidence="4" id="KW-0808">Transferase</keyword>
<keyword evidence="9" id="KW-1133">Transmembrane helix</keyword>
<dbReference type="GO" id="GO:0016020">
    <property type="term" value="C:membrane"/>
    <property type="evidence" value="ECO:0007669"/>
    <property type="project" value="InterPro"/>
</dbReference>
<evidence type="ECO:0000313" key="13">
    <source>
        <dbReference type="Proteomes" id="UP000035763"/>
    </source>
</evidence>
<dbReference type="CDD" id="cd16917">
    <property type="entry name" value="HATPase_UhpB-NarQ-NarX-like"/>
    <property type="match status" value="1"/>
</dbReference>
<keyword evidence="9" id="KW-0812">Transmembrane</keyword>
<dbReference type="GO" id="GO:0046983">
    <property type="term" value="F:protein dimerization activity"/>
    <property type="evidence" value="ECO:0007669"/>
    <property type="project" value="InterPro"/>
</dbReference>
<evidence type="ECO:0000256" key="8">
    <source>
        <dbReference type="ARBA" id="ARBA00023012"/>
    </source>
</evidence>
<keyword evidence="5" id="KW-0547">Nucleotide-binding</keyword>
<dbReference type="STRING" id="1193182.BN11_1490002"/>
<keyword evidence="9" id="KW-0472">Membrane</keyword>
<dbReference type="InterPro" id="IPR003594">
    <property type="entry name" value="HATPase_dom"/>
</dbReference>
<keyword evidence="3" id="KW-0597">Phosphoprotein</keyword>
<accession>W6JSW2</accession>
<feature type="transmembrane region" description="Helical" evidence="9">
    <location>
        <begin position="49"/>
        <end position="70"/>
    </location>
</feature>
<dbReference type="Pfam" id="PF02518">
    <property type="entry name" value="HATPase_c"/>
    <property type="match status" value="1"/>
</dbReference>
<organism evidence="12 13">
    <name type="scientific">Nostocoides australiense Ben110</name>
    <dbReference type="NCBI Taxonomy" id="1193182"/>
    <lineage>
        <taxon>Bacteria</taxon>
        <taxon>Bacillati</taxon>
        <taxon>Actinomycetota</taxon>
        <taxon>Actinomycetes</taxon>
        <taxon>Micrococcales</taxon>
        <taxon>Intrasporangiaceae</taxon>
        <taxon>Nostocoides</taxon>
    </lineage>
</organism>
<feature type="domain" description="Signal transduction histidine kinase subgroup 3 dimerisation and phosphoacceptor" evidence="11">
    <location>
        <begin position="188"/>
        <end position="254"/>
    </location>
</feature>
<dbReference type="GO" id="GO:0000155">
    <property type="term" value="F:phosphorelay sensor kinase activity"/>
    <property type="evidence" value="ECO:0007669"/>
    <property type="project" value="InterPro"/>
</dbReference>
<evidence type="ECO:0000256" key="4">
    <source>
        <dbReference type="ARBA" id="ARBA00022679"/>
    </source>
</evidence>
<dbReference type="Pfam" id="PF07730">
    <property type="entry name" value="HisKA_3"/>
    <property type="match status" value="1"/>
</dbReference>
<evidence type="ECO:0000256" key="5">
    <source>
        <dbReference type="ARBA" id="ARBA00022741"/>
    </source>
</evidence>
<name>W6JSW2_9MICO</name>
<dbReference type="GO" id="GO:0005524">
    <property type="term" value="F:ATP binding"/>
    <property type="evidence" value="ECO:0007669"/>
    <property type="project" value="UniProtKB-KW"/>
</dbReference>
<dbReference type="PANTHER" id="PTHR24421:SF10">
    <property type="entry name" value="NITRATE_NITRITE SENSOR PROTEIN NARQ"/>
    <property type="match status" value="1"/>
</dbReference>
<comment type="catalytic activity">
    <reaction evidence="1">
        <text>ATP + protein L-histidine = ADP + protein N-phospho-L-histidine.</text>
        <dbReference type="EC" id="2.7.13.3"/>
    </reaction>
</comment>
<dbReference type="AlphaFoldDB" id="W6JSW2"/>
<evidence type="ECO:0000313" key="12">
    <source>
        <dbReference type="EMBL" id="CCH72258.1"/>
    </source>
</evidence>
<dbReference type="Gene3D" id="1.20.5.1930">
    <property type="match status" value="1"/>
</dbReference>
<keyword evidence="6 12" id="KW-0418">Kinase</keyword>
<feature type="domain" description="Histidine kinase/HSP90-like ATPase" evidence="10">
    <location>
        <begin position="303"/>
        <end position="392"/>
    </location>
</feature>
<dbReference type="RefSeq" id="WP_048697492.1">
    <property type="nucleotide sequence ID" value="NZ_HG764815.1"/>
</dbReference>
<dbReference type="InterPro" id="IPR011712">
    <property type="entry name" value="Sig_transdc_His_kin_sub3_dim/P"/>
</dbReference>
<keyword evidence="8" id="KW-0902">Two-component regulatory system</keyword>
<evidence type="ECO:0000256" key="1">
    <source>
        <dbReference type="ARBA" id="ARBA00000085"/>
    </source>
</evidence>
<dbReference type="OrthoDB" id="227596at2"/>
<dbReference type="EC" id="2.7.13.3" evidence="2"/>
<dbReference type="InterPro" id="IPR036890">
    <property type="entry name" value="HATPase_C_sf"/>
</dbReference>
<comment type="caution">
    <text evidence="12">The sequence shown here is derived from an EMBL/GenBank/DDBJ whole genome shotgun (WGS) entry which is preliminary data.</text>
</comment>
<evidence type="ECO:0000256" key="6">
    <source>
        <dbReference type="ARBA" id="ARBA00022777"/>
    </source>
</evidence>
<evidence type="ECO:0000256" key="3">
    <source>
        <dbReference type="ARBA" id="ARBA00022553"/>
    </source>
</evidence>
<protein>
    <recommendedName>
        <fullName evidence="2">histidine kinase</fullName>
        <ecNumber evidence="2">2.7.13.3</ecNumber>
    </recommendedName>
</protein>
<keyword evidence="13" id="KW-1185">Reference proteome</keyword>
<dbReference type="InterPro" id="IPR050482">
    <property type="entry name" value="Sensor_HK_TwoCompSys"/>
</dbReference>
<evidence type="ECO:0000259" key="10">
    <source>
        <dbReference type="Pfam" id="PF02518"/>
    </source>
</evidence>
<feature type="transmembrane region" description="Helical" evidence="9">
    <location>
        <begin position="76"/>
        <end position="98"/>
    </location>
</feature>
<dbReference type="Proteomes" id="UP000035763">
    <property type="component" value="Unassembled WGS sequence"/>
</dbReference>